<reference evidence="11 12" key="1">
    <citation type="submission" date="2018-01" db="EMBL/GenBank/DDBJ databases">
        <title>Metagenomic assembled genomes from two thermal pools in the Uzon Caldera, Kamchatka, Russia.</title>
        <authorList>
            <person name="Wilkins L."/>
            <person name="Ettinger C."/>
        </authorList>
    </citation>
    <scope>NUCLEOTIDE SEQUENCE [LARGE SCALE GENOMIC DNA]</scope>
    <source>
        <strain evidence="11">ZAV-07</strain>
    </source>
</reference>
<evidence type="ECO:0000256" key="1">
    <source>
        <dbReference type="ARBA" id="ARBA00004496"/>
    </source>
</evidence>
<dbReference type="GO" id="GO:0002949">
    <property type="term" value="P:tRNA threonylcarbamoyladenosine modification"/>
    <property type="evidence" value="ECO:0007669"/>
    <property type="project" value="InterPro"/>
</dbReference>
<dbReference type="SUPFAM" id="SSF52540">
    <property type="entry name" value="P-loop containing nucleoside triphosphate hydrolases"/>
    <property type="match status" value="1"/>
</dbReference>
<name>A0A2J6WF63_9BACT</name>
<evidence type="ECO:0000313" key="11">
    <source>
        <dbReference type="EMBL" id="PMP68152.1"/>
    </source>
</evidence>
<dbReference type="Gene3D" id="3.40.50.300">
    <property type="entry name" value="P-loop containing nucleotide triphosphate hydrolases"/>
    <property type="match status" value="1"/>
</dbReference>
<dbReference type="AlphaFoldDB" id="A0A2J6WF63"/>
<evidence type="ECO:0000256" key="8">
    <source>
        <dbReference type="ARBA" id="ARBA00022840"/>
    </source>
</evidence>
<evidence type="ECO:0000313" key="12">
    <source>
        <dbReference type="Proteomes" id="UP000237040"/>
    </source>
</evidence>
<dbReference type="GO" id="GO:0016740">
    <property type="term" value="F:transferase activity"/>
    <property type="evidence" value="ECO:0007669"/>
    <property type="project" value="UniProtKB-KW"/>
</dbReference>
<gene>
    <name evidence="11" type="ORF">C0189_01865</name>
</gene>
<keyword evidence="5" id="KW-0819">tRNA processing</keyword>
<evidence type="ECO:0000256" key="7">
    <source>
        <dbReference type="ARBA" id="ARBA00022741"/>
    </source>
</evidence>
<proteinExistence type="inferred from homology"/>
<comment type="subcellular location">
    <subcellularLocation>
        <location evidence="1">Cytoplasm</location>
    </subcellularLocation>
</comment>
<evidence type="ECO:0000256" key="3">
    <source>
        <dbReference type="ARBA" id="ARBA00019010"/>
    </source>
</evidence>
<keyword evidence="9" id="KW-0460">Magnesium</keyword>
<keyword evidence="7" id="KW-0547">Nucleotide-binding</keyword>
<sequence>MISELSKKLIFCYIYYVKEKSFILRSVEDTIYIGRKLGEILLKNAKNYIIGLVGPLGAGKTTLVKGISEGLFAKDYVESPTFVFLNIYRGNLPLYHYDLYRVNNPKDFDDLGIFELVSKQGIHVIEWGDKIEGLLDFDMEIYLTILSETERTLSMKVFNMESVLDELSIP</sequence>
<dbReference type="InterPro" id="IPR027417">
    <property type="entry name" value="P-loop_NTPase"/>
</dbReference>
<evidence type="ECO:0000256" key="6">
    <source>
        <dbReference type="ARBA" id="ARBA00022723"/>
    </source>
</evidence>
<keyword evidence="11" id="KW-0808">Transferase</keyword>
<comment type="caution">
    <text evidence="11">The sequence shown here is derived from an EMBL/GenBank/DDBJ whole genome shotgun (WGS) entry which is preliminary data.</text>
</comment>
<dbReference type="NCBIfam" id="TIGR00150">
    <property type="entry name" value="T6A_YjeE"/>
    <property type="match status" value="1"/>
</dbReference>
<comment type="similarity">
    <text evidence="2">Belongs to the TsaE family.</text>
</comment>
<dbReference type="GO" id="GO:0005524">
    <property type="term" value="F:ATP binding"/>
    <property type="evidence" value="ECO:0007669"/>
    <property type="project" value="UniProtKB-KW"/>
</dbReference>
<dbReference type="Pfam" id="PF02367">
    <property type="entry name" value="TsaE"/>
    <property type="match status" value="1"/>
</dbReference>
<organism evidence="11 12">
    <name type="scientific">Caldisericum exile</name>
    <dbReference type="NCBI Taxonomy" id="693075"/>
    <lineage>
        <taxon>Bacteria</taxon>
        <taxon>Pseudomonadati</taxon>
        <taxon>Caldisericota/Cryosericota group</taxon>
        <taxon>Caldisericota</taxon>
        <taxon>Caldisericia</taxon>
        <taxon>Caldisericales</taxon>
        <taxon>Caldisericaceae</taxon>
        <taxon>Caldisericum</taxon>
    </lineage>
</organism>
<keyword evidence="4" id="KW-0963">Cytoplasm</keyword>
<dbReference type="InterPro" id="IPR003442">
    <property type="entry name" value="T6A_TsaE"/>
</dbReference>
<dbReference type="PANTHER" id="PTHR33540:SF2">
    <property type="entry name" value="TRNA THREONYLCARBAMOYLADENOSINE BIOSYNTHESIS PROTEIN TSAE"/>
    <property type="match status" value="1"/>
</dbReference>
<accession>A0A2J6WF63</accession>
<keyword evidence="8" id="KW-0067">ATP-binding</keyword>
<dbReference type="GO" id="GO:0005737">
    <property type="term" value="C:cytoplasm"/>
    <property type="evidence" value="ECO:0007669"/>
    <property type="project" value="UniProtKB-SubCell"/>
</dbReference>
<keyword evidence="6" id="KW-0479">Metal-binding</keyword>
<dbReference type="PANTHER" id="PTHR33540">
    <property type="entry name" value="TRNA THREONYLCARBAMOYLADENOSINE BIOSYNTHESIS PROTEIN TSAE"/>
    <property type="match status" value="1"/>
</dbReference>
<evidence type="ECO:0000256" key="5">
    <source>
        <dbReference type="ARBA" id="ARBA00022694"/>
    </source>
</evidence>
<evidence type="ECO:0000256" key="9">
    <source>
        <dbReference type="ARBA" id="ARBA00022842"/>
    </source>
</evidence>
<dbReference type="EMBL" id="PNIL01000027">
    <property type="protein sequence ID" value="PMP68152.1"/>
    <property type="molecule type" value="Genomic_DNA"/>
</dbReference>
<dbReference type="Proteomes" id="UP000237040">
    <property type="component" value="Unassembled WGS sequence"/>
</dbReference>
<evidence type="ECO:0000256" key="2">
    <source>
        <dbReference type="ARBA" id="ARBA00007599"/>
    </source>
</evidence>
<evidence type="ECO:0000256" key="4">
    <source>
        <dbReference type="ARBA" id="ARBA00022490"/>
    </source>
</evidence>
<dbReference type="GO" id="GO:0046872">
    <property type="term" value="F:metal ion binding"/>
    <property type="evidence" value="ECO:0007669"/>
    <property type="project" value="UniProtKB-KW"/>
</dbReference>
<protein>
    <recommendedName>
        <fullName evidence="3">tRNA threonylcarbamoyladenosine biosynthesis protein TsaE</fullName>
    </recommendedName>
    <alternativeName>
        <fullName evidence="10">t(6)A37 threonylcarbamoyladenosine biosynthesis protein TsaE</fullName>
    </alternativeName>
</protein>
<evidence type="ECO:0000256" key="10">
    <source>
        <dbReference type="ARBA" id="ARBA00032441"/>
    </source>
</evidence>